<sequence length="138" mass="13754">MLGAAGGRLAVTRGAARMTVIGIFLTVPLVFVYGLLQSAWLLVAFAVVEGVIGALSIPAAQSLIAQTAPEGRATAAQGLAGSGDLLAATLVSLIAPALYGSSEDYGSIIVFGFVAALMAICGTAVALMLRTTAVTTAE</sequence>
<dbReference type="Gene3D" id="1.20.1250.20">
    <property type="entry name" value="MFS general substrate transporter like domains"/>
    <property type="match status" value="1"/>
</dbReference>
<proteinExistence type="predicted"/>
<protein>
    <submittedName>
        <fullName evidence="2">Unannotated protein</fullName>
    </submittedName>
</protein>
<name>A0A6J6E985_9ZZZZ</name>
<feature type="transmembrane region" description="Helical" evidence="1">
    <location>
        <begin position="105"/>
        <end position="129"/>
    </location>
</feature>
<feature type="transmembrane region" description="Helical" evidence="1">
    <location>
        <begin position="15"/>
        <end position="33"/>
    </location>
</feature>
<dbReference type="InterPro" id="IPR036259">
    <property type="entry name" value="MFS_trans_sf"/>
</dbReference>
<gene>
    <name evidence="2" type="ORF">UFOPK1572_01414</name>
</gene>
<dbReference type="SUPFAM" id="SSF103473">
    <property type="entry name" value="MFS general substrate transporter"/>
    <property type="match status" value="1"/>
</dbReference>
<dbReference type="Pfam" id="PF07690">
    <property type="entry name" value="MFS_1"/>
    <property type="match status" value="1"/>
</dbReference>
<dbReference type="InterPro" id="IPR011701">
    <property type="entry name" value="MFS"/>
</dbReference>
<evidence type="ECO:0000313" key="2">
    <source>
        <dbReference type="EMBL" id="CAB4571864.1"/>
    </source>
</evidence>
<reference evidence="2" key="1">
    <citation type="submission" date="2020-05" db="EMBL/GenBank/DDBJ databases">
        <authorList>
            <person name="Chiriac C."/>
            <person name="Salcher M."/>
            <person name="Ghai R."/>
            <person name="Kavagutti S V."/>
        </authorList>
    </citation>
    <scope>NUCLEOTIDE SEQUENCE</scope>
</reference>
<keyword evidence="1" id="KW-1133">Transmembrane helix</keyword>
<accession>A0A6J6E985</accession>
<dbReference type="GO" id="GO:0022857">
    <property type="term" value="F:transmembrane transporter activity"/>
    <property type="evidence" value="ECO:0007669"/>
    <property type="project" value="InterPro"/>
</dbReference>
<dbReference type="AlphaFoldDB" id="A0A6J6E985"/>
<feature type="transmembrane region" description="Helical" evidence="1">
    <location>
        <begin position="78"/>
        <end position="99"/>
    </location>
</feature>
<feature type="transmembrane region" description="Helical" evidence="1">
    <location>
        <begin position="39"/>
        <end position="57"/>
    </location>
</feature>
<evidence type="ECO:0000256" key="1">
    <source>
        <dbReference type="SAM" id="Phobius"/>
    </source>
</evidence>
<keyword evidence="1" id="KW-0472">Membrane</keyword>
<organism evidence="2">
    <name type="scientific">freshwater metagenome</name>
    <dbReference type="NCBI Taxonomy" id="449393"/>
    <lineage>
        <taxon>unclassified sequences</taxon>
        <taxon>metagenomes</taxon>
        <taxon>ecological metagenomes</taxon>
    </lineage>
</organism>
<keyword evidence="1" id="KW-0812">Transmembrane</keyword>
<dbReference type="EMBL" id="CAEZTC010000226">
    <property type="protein sequence ID" value="CAB4571864.1"/>
    <property type="molecule type" value="Genomic_DNA"/>
</dbReference>